<protein>
    <submittedName>
        <fullName evidence="2">Glycosyl transferase, group 1</fullName>
    </submittedName>
</protein>
<dbReference type="PANTHER" id="PTHR45947:SF3">
    <property type="entry name" value="SULFOQUINOVOSYL TRANSFERASE SQD2"/>
    <property type="match status" value="1"/>
</dbReference>
<dbReference type="InterPro" id="IPR028098">
    <property type="entry name" value="Glyco_trans_4-like_N"/>
</dbReference>
<organism evidence="2">
    <name type="scientific">uncultured bacterium A1Q1_fos_2004</name>
    <dbReference type="NCBI Taxonomy" id="1256557"/>
    <lineage>
        <taxon>Bacteria</taxon>
        <taxon>environmental samples</taxon>
    </lineage>
</organism>
<sequence>MHDAGNEQQEAPLMAAAVTDQSAEQHVYRVLMIAPTSFFADYGCHVRIYEEVRTLQQLGHAVTVVTYRNGSDVPGFDIRRTLPIPWRRHYEVGSSRHKIVFDLLLGLKTIQLLLQRRYDVLHAHLHEGALIALVLGRLFGIPVVFDFQGSLTEEMIDHKFLRRDSHFYHLLRRLECWIDQRSPVIFPSSTEGGRILVEKFNCRPDCVRPLSDRVDTDIFQPATVYAPETLAQLRHQWGIPDHAKVIVYLGLLAEYQGTGLLLEAMQRILQHRSDVYLLLMGFPGLDIYQQKAIELGLEGKVIFTGRVSYREDAPRYLALGDVAVAPKLSITESAGKLLNYMAVGLPTVAFDTPVAREYLGRHGLLAERGHVQSLAEKLLVALESPALGASLRQRAVQHFSWRAAGEAIVAAYTELTRPQQGGKTVQSEWIITQK</sequence>
<reference evidence="2" key="1">
    <citation type="submission" date="2012-09" db="EMBL/GenBank/DDBJ databases">
        <title>Metagenomic Characterization of a Microbial Community in Wastewater Detects High Levels of Antibiotic Resistance.</title>
        <authorList>
            <person name="Abrams M."/>
            <person name="Caldwell A."/>
            <person name="Vandaei E."/>
            <person name="Lee W."/>
            <person name="Perrott J."/>
            <person name="Khan S.Y."/>
            <person name="Ta J."/>
            <person name="Romero D."/>
            <person name="Nguyen V."/>
            <person name="Pourmand N."/>
            <person name="Ouverney C.C."/>
        </authorList>
    </citation>
    <scope>NUCLEOTIDE SEQUENCE</scope>
</reference>
<dbReference type="SUPFAM" id="SSF53756">
    <property type="entry name" value="UDP-Glycosyltransferase/glycogen phosphorylase"/>
    <property type="match status" value="1"/>
</dbReference>
<feature type="domain" description="Glycosyltransferase subfamily 4-like N-terminal" evidence="1">
    <location>
        <begin position="43"/>
        <end position="198"/>
    </location>
</feature>
<dbReference type="Pfam" id="PF13692">
    <property type="entry name" value="Glyco_trans_1_4"/>
    <property type="match status" value="1"/>
</dbReference>
<dbReference type="AlphaFoldDB" id="L7VT88"/>
<dbReference type="InterPro" id="IPR050194">
    <property type="entry name" value="Glycosyltransferase_grp1"/>
</dbReference>
<evidence type="ECO:0000313" key="2">
    <source>
        <dbReference type="EMBL" id="AGC72337.1"/>
    </source>
</evidence>
<dbReference type="Gene3D" id="3.40.50.2000">
    <property type="entry name" value="Glycogen Phosphorylase B"/>
    <property type="match status" value="2"/>
</dbReference>
<name>L7VT88_9BACT</name>
<dbReference type="Pfam" id="PF13579">
    <property type="entry name" value="Glyco_trans_4_4"/>
    <property type="match status" value="1"/>
</dbReference>
<accession>L7VT88</accession>
<evidence type="ECO:0000259" key="1">
    <source>
        <dbReference type="Pfam" id="PF13579"/>
    </source>
</evidence>
<dbReference type="CDD" id="cd03801">
    <property type="entry name" value="GT4_PimA-like"/>
    <property type="match status" value="1"/>
</dbReference>
<dbReference type="PANTHER" id="PTHR45947">
    <property type="entry name" value="SULFOQUINOVOSYL TRANSFERASE SQD2"/>
    <property type="match status" value="1"/>
</dbReference>
<dbReference type="GO" id="GO:0016757">
    <property type="term" value="F:glycosyltransferase activity"/>
    <property type="evidence" value="ECO:0007669"/>
    <property type="project" value="TreeGrafter"/>
</dbReference>
<dbReference type="EMBL" id="JX649899">
    <property type="protein sequence ID" value="AGC72337.1"/>
    <property type="molecule type" value="Genomic_DNA"/>
</dbReference>
<keyword evidence="2" id="KW-0808">Transferase</keyword>
<proteinExistence type="predicted"/>